<evidence type="ECO:0000256" key="7">
    <source>
        <dbReference type="SAM" id="Phobius"/>
    </source>
</evidence>
<dbReference type="GO" id="GO:0009507">
    <property type="term" value="C:chloroplast"/>
    <property type="evidence" value="ECO:0007669"/>
    <property type="project" value="UniProtKB-SubCell"/>
</dbReference>
<reference evidence="8" key="1">
    <citation type="submission" date="2021-01" db="EMBL/GenBank/DDBJ databases">
        <authorList>
            <person name="Corre E."/>
            <person name="Pelletier E."/>
            <person name="Niang G."/>
            <person name="Scheremetjew M."/>
            <person name="Finn R."/>
            <person name="Kale V."/>
            <person name="Holt S."/>
            <person name="Cochrane G."/>
            <person name="Meng A."/>
            <person name="Brown T."/>
            <person name="Cohen L."/>
        </authorList>
    </citation>
    <scope>NUCLEOTIDE SEQUENCE</scope>
    <source>
        <strain evidence="8">OF101</strain>
    </source>
</reference>
<keyword evidence="5" id="KW-0148">Chlorophyll</keyword>
<dbReference type="InterPro" id="IPR001344">
    <property type="entry name" value="Chloro_AB-bd_pln"/>
</dbReference>
<feature type="compositionally biased region" description="Basic residues" evidence="6">
    <location>
        <begin position="86"/>
        <end position="95"/>
    </location>
</feature>
<feature type="binding site" evidence="5">
    <location>
        <position position="161"/>
    </location>
    <ligand>
        <name>chlorophyll a</name>
        <dbReference type="ChEBI" id="CHEBI:58416"/>
        <label>1</label>
    </ligand>
</feature>
<dbReference type="AlphaFoldDB" id="A0A7S1WC71"/>
<feature type="binding site" evidence="5">
    <location>
        <position position="164"/>
    </location>
    <ligand>
        <name>chlorophyll a</name>
        <dbReference type="ChEBI" id="CHEBI:58416"/>
        <label>1</label>
    </ligand>
</feature>
<keyword evidence="7" id="KW-0812">Transmembrane</keyword>
<dbReference type="PANTHER" id="PTHR21649">
    <property type="entry name" value="CHLOROPHYLL A/B BINDING PROTEIN"/>
    <property type="match status" value="1"/>
</dbReference>
<feature type="compositionally biased region" description="Low complexity" evidence="6">
    <location>
        <begin position="103"/>
        <end position="113"/>
    </location>
</feature>
<sequence length="290" mass="30490">MAQAFSAVDRRRFWINLRGAPSSPMALQAFVPALPGPASGPGLAALRGAAGAGPAQQAVKEPEQGSTQLAGLAAVATAMAGFAQVRSRKHQRSTRAQKTTRCAAEAAPEAAAPAKEEAPPPPPPFDPAKQTGAMMPLGFFDPLGFTKVGDEAGFRKLREAEMKHGRVAMMASLGLLVQSVAPFSFMEDVPRGIGAAYTGAGAIGFLSIFAASGAAELVFWKQDPVKEVGDFGDPAGWGVFNADPDPQRRDEWVQGFKERELNNGRFAMFAAIGIIAAELYTGKDAIEQFS</sequence>
<feature type="binding site" evidence="5">
    <location>
        <position position="260"/>
    </location>
    <ligand>
        <name>chlorophyll a</name>
        <dbReference type="ChEBI" id="CHEBI:58416"/>
        <label>1</label>
    </ligand>
</feature>
<feature type="binding site" evidence="5">
    <location>
        <position position="263"/>
    </location>
    <ligand>
        <name>chlorophyll a</name>
        <dbReference type="ChEBI" id="CHEBI:58416"/>
        <label>1</label>
    </ligand>
</feature>
<evidence type="ECO:0000256" key="1">
    <source>
        <dbReference type="ARBA" id="ARBA00004229"/>
    </source>
</evidence>
<name>A0A7S1WC71_ALECA</name>
<evidence type="ECO:0000256" key="5">
    <source>
        <dbReference type="PIRSR" id="PIRSR601344-1"/>
    </source>
</evidence>
<keyword evidence="3" id="KW-0602">Photosynthesis</keyword>
<dbReference type="GO" id="GO:0016168">
    <property type="term" value="F:chlorophyll binding"/>
    <property type="evidence" value="ECO:0007669"/>
    <property type="project" value="UniProtKB-KW"/>
</dbReference>
<dbReference type="Pfam" id="PF00504">
    <property type="entry name" value="Chloroa_b-bind"/>
    <property type="match status" value="1"/>
</dbReference>
<evidence type="ECO:0000313" key="8">
    <source>
        <dbReference type="EMBL" id="CAD9160359.1"/>
    </source>
</evidence>
<keyword evidence="2" id="KW-0150">Chloroplast</keyword>
<evidence type="ECO:0000256" key="6">
    <source>
        <dbReference type="SAM" id="MobiDB-lite"/>
    </source>
</evidence>
<feature type="binding site" evidence="5">
    <location>
        <position position="265"/>
    </location>
    <ligand>
        <name>chlorophyll b</name>
        <dbReference type="ChEBI" id="CHEBI:61721"/>
        <label>5</label>
    </ligand>
</feature>
<gene>
    <name evidence="8" type="ORF">ACAT0790_LOCUS37124</name>
</gene>
<evidence type="ECO:0000256" key="2">
    <source>
        <dbReference type="ARBA" id="ARBA00022528"/>
    </source>
</evidence>
<keyword evidence="7" id="KW-1133">Transmembrane helix</keyword>
<feature type="transmembrane region" description="Helical" evidence="7">
    <location>
        <begin position="165"/>
        <end position="185"/>
    </location>
</feature>
<protein>
    <submittedName>
        <fullName evidence="8">Uncharacterized protein</fullName>
    </submittedName>
</protein>
<keyword evidence="7" id="KW-0472">Membrane</keyword>
<comment type="subcellular location">
    <subcellularLocation>
        <location evidence="1">Plastid</location>
        <location evidence="1">Chloroplast</location>
    </subcellularLocation>
</comment>
<evidence type="ECO:0000256" key="4">
    <source>
        <dbReference type="ARBA" id="ARBA00022640"/>
    </source>
</evidence>
<accession>A0A7S1WC71</accession>
<evidence type="ECO:0000256" key="3">
    <source>
        <dbReference type="ARBA" id="ARBA00022531"/>
    </source>
</evidence>
<proteinExistence type="predicted"/>
<keyword evidence="4" id="KW-0934">Plastid</keyword>
<dbReference type="InterPro" id="IPR022796">
    <property type="entry name" value="Chloroa_b-bind"/>
</dbReference>
<dbReference type="Gene3D" id="1.10.3460.10">
    <property type="entry name" value="Chlorophyll a/b binding protein domain"/>
    <property type="match status" value="1"/>
</dbReference>
<organism evidence="8">
    <name type="scientific">Alexandrium catenella</name>
    <name type="common">Red tide dinoflagellate</name>
    <name type="synonym">Gonyaulax catenella</name>
    <dbReference type="NCBI Taxonomy" id="2925"/>
    <lineage>
        <taxon>Eukaryota</taxon>
        <taxon>Sar</taxon>
        <taxon>Alveolata</taxon>
        <taxon>Dinophyceae</taxon>
        <taxon>Gonyaulacales</taxon>
        <taxon>Pyrocystaceae</taxon>
        <taxon>Alexandrium</taxon>
    </lineage>
</organism>
<keyword evidence="5" id="KW-0157">Chromophore</keyword>
<dbReference type="GO" id="GO:0009765">
    <property type="term" value="P:photosynthesis, light harvesting"/>
    <property type="evidence" value="ECO:0007669"/>
    <property type="project" value="InterPro"/>
</dbReference>
<feature type="transmembrane region" description="Helical" evidence="7">
    <location>
        <begin position="197"/>
        <end position="219"/>
    </location>
</feature>
<feature type="binding site" description="axial binding residue" evidence="5">
    <location>
        <position position="166"/>
    </location>
    <ligand>
        <name>chlorophyll b</name>
        <dbReference type="ChEBI" id="CHEBI:61721"/>
        <label>1</label>
    </ligand>
    <ligandPart>
        <name>Mg</name>
        <dbReference type="ChEBI" id="CHEBI:25107"/>
    </ligandPart>
</feature>
<dbReference type="SUPFAM" id="SSF103511">
    <property type="entry name" value="Chlorophyll a-b binding protein"/>
    <property type="match status" value="1"/>
</dbReference>
<feature type="region of interest" description="Disordered" evidence="6">
    <location>
        <begin position="84"/>
        <end position="129"/>
    </location>
</feature>
<dbReference type="EMBL" id="HBGE01062013">
    <property type="protein sequence ID" value="CAD9160359.1"/>
    <property type="molecule type" value="Transcribed_RNA"/>
</dbReference>
<dbReference type="GO" id="GO:0016020">
    <property type="term" value="C:membrane"/>
    <property type="evidence" value="ECO:0007669"/>
    <property type="project" value="InterPro"/>
</dbReference>